<keyword evidence="2" id="KW-0964">Secreted</keyword>
<evidence type="ECO:0000256" key="4">
    <source>
        <dbReference type="ARBA" id="ARBA00022737"/>
    </source>
</evidence>
<evidence type="ECO:0000256" key="1">
    <source>
        <dbReference type="ARBA" id="ARBA00004613"/>
    </source>
</evidence>
<evidence type="ECO:0000313" key="10">
    <source>
        <dbReference type="WBParaSite" id="Csp11.Scaffold630.g18912.t1"/>
    </source>
</evidence>
<sequence length="250" mass="27949">MLFFLLVLLNSALTFAAPPHAHMQVAVASLVKEIDAQQLTSKPMLKVTSGLEDVKIPAGESYTLHCEILSTPGAAVYWLRNGKRIQGNMDLNVEEKMLNLGKKVVESGILASQYTIECPTSEDAGTYTCIAYNGHQTVQSSAVIEIEGSNTACKPSHRSAPRIVQWTESRFEMQGNYATLVCRSNEAVDWAWTFDGELITEDRYEVMANGDLRIKDIAWEDMGEYFCIARNKYGETRQETFLYPTSKKTD</sequence>
<dbReference type="SMART" id="SM00409">
    <property type="entry name" value="IG"/>
    <property type="match status" value="2"/>
</dbReference>
<dbReference type="eggNOG" id="KOG3510">
    <property type="taxonomic scope" value="Eukaryota"/>
</dbReference>
<dbReference type="STRING" id="1561998.A0A1I7USJ1"/>
<reference evidence="10" key="1">
    <citation type="submission" date="2016-11" db="UniProtKB">
        <authorList>
            <consortium name="WormBaseParasite"/>
        </authorList>
    </citation>
    <scope>IDENTIFICATION</scope>
</reference>
<feature type="chain" id="PRO_5009309301" evidence="7">
    <location>
        <begin position="17"/>
        <end position="250"/>
    </location>
</feature>
<dbReference type="GO" id="GO:0030424">
    <property type="term" value="C:axon"/>
    <property type="evidence" value="ECO:0007669"/>
    <property type="project" value="TreeGrafter"/>
</dbReference>
<keyword evidence="3 7" id="KW-0732">Signal</keyword>
<evidence type="ECO:0000313" key="9">
    <source>
        <dbReference type="Proteomes" id="UP000095282"/>
    </source>
</evidence>
<dbReference type="SUPFAM" id="SSF48726">
    <property type="entry name" value="Immunoglobulin"/>
    <property type="match status" value="2"/>
</dbReference>
<dbReference type="GO" id="GO:0005576">
    <property type="term" value="C:extracellular region"/>
    <property type="evidence" value="ECO:0007669"/>
    <property type="project" value="UniProtKB-SubCell"/>
</dbReference>
<feature type="signal peptide" evidence="7">
    <location>
        <begin position="1"/>
        <end position="16"/>
    </location>
</feature>
<evidence type="ECO:0000256" key="2">
    <source>
        <dbReference type="ARBA" id="ARBA00022525"/>
    </source>
</evidence>
<dbReference type="InterPro" id="IPR007110">
    <property type="entry name" value="Ig-like_dom"/>
</dbReference>
<dbReference type="Gene3D" id="2.60.40.10">
    <property type="entry name" value="Immunoglobulins"/>
    <property type="match status" value="2"/>
</dbReference>
<dbReference type="InterPro" id="IPR003599">
    <property type="entry name" value="Ig_sub"/>
</dbReference>
<evidence type="ECO:0000256" key="7">
    <source>
        <dbReference type="SAM" id="SignalP"/>
    </source>
</evidence>
<dbReference type="CDD" id="cd00096">
    <property type="entry name" value="Ig"/>
    <property type="match status" value="1"/>
</dbReference>
<feature type="domain" description="Ig-like" evidence="8">
    <location>
        <begin position="43"/>
        <end position="145"/>
    </location>
</feature>
<dbReference type="FunFam" id="2.60.40.10:FF:001749">
    <property type="entry name" value="Neural/ectodermal development factor IMP-L2"/>
    <property type="match status" value="1"/>
</dbReference>
<dbReference type="FunFam" id="2.60.40.10:FF:002402">
    <property type="entry name" value="Zwei Ig domain protein zig-4"/>
    <property type="match status" value="1"/>
</dbReference>
<organism evidence="9 10">
    <name type="scientific">Caenorhabditis tropicalis</name>
    <dbReference type="NCBI Taxonomy" id="1561998"/>
    <lineage>
        <taxon>Eukaryota</taxon>
        <taxon>Metazoa</taxon>
        <taxon>Ecdysozoa</taxon>
        <taxon>Nematoda</taxon>
        <taxon>Chromadorea</taxon>
        <taxon>Rhabditida</taxon>
        <taxon>Rhabditina</taxon>
        <taxon>Rhabditomorpha</taxon>
        <taxon>Rhabditoidea</taxon>
        <taxon>Rhabditidae</taxon>
        <taxon>Peloderinae</taxon>
        <taxon>Caenorhabditis</taxon>
    </lineage>
</organism>
<evidence type="ECO:0000256" key="6">
    <source>
        <dbReference type="ARBA" id="ARBA00023319"/>
    </source>
</evidence>
<dbReference type="WBParaSite" id="Csp11.Scaffold630.g18912.t1">
    <property type="protein sequence ID" value="Csp11.Scaffold630.g18912.t1"/>
    <property type="gene ID" value="Csp11.Scaffold630.g18912"/>
</dbReference>
<dbReference type="AlphaFoldDB" id="A0A1I7USJ1"/>
<dbReference type="GO" id="GO:0007411">
    <property type="term" value="P:axon guidance"/>
    <property type="evidence" value="ECO:0007669"/>
    <property type="project" value="TreeGrafter"/>
</dbReference>
<dbReference type="GO" id="GO:0070593">
    <property type="term" value="P:dendrite self-avoidance"/>
    <property type="evidence" value="ECO:0007669"/>
    <property type="project" value="TreeGrafter"/>
</dbReference>
<dbReference type="InterPro" id="IPR013783">
    <property type="entry name" value="Ig-like_fold"/>
</dbReference>
<dbReference type="GO" id="GO:0005886">
    <property type="term" value="C:plasma membrane"/>
    <property type="evidence" value="ECO:0007669"/>
    <property type="project" value="TreeGrafter"/>
</dbReference>
<protein>
    <submittedName>
        <fullName evidence="10">Immunoglobulin domain protein</fullName>
    </submittedName>
</protein>
<evidence type="ECO:0000256" key="5">
    <source>
        <dbReference type="ARBA" id="ARBA00023157"/>
    </source>
</evidence>
<dbReference type="GO" id="GO:0098632">
    <property type="term" value="F:cell-cell adhesion mediator activity"/>
    <property type="evidence" value="ECO:0007669"/>
    <property type="project" value="TreeGrafter"/>
</dbReference>
<dbReference type="Proteomes" id="UP000095282">
    <property type="component" value="Unplaced"/>
</dbReference>
<dbReference type="InterPro" id="IPR003598">
    <property type="entry name" value="Ig_sub2"/>
</dbReference>
<dbReference type="GO" id="GO:0007156">
    <property type="term" value="P:homophilic cell adhesion via plasma membrane adhesion molecules"/>
    <property type="evidence" value="ECO:0007669"/>
    <property type="project" value="TreeGrafter"/>
</dbReference>
<accession>A0A1I7USJ1</accession>
<name>A0A1I7USJ1_9PELO</name>
<comment type="subcellular location">
    <subcellularLocation>
        <location evidence="1">Secreted</location>
    </subcellularLocation>
</comment>
<dbReference type="PANTHER" id="PTHR10075">
    <property type="entry name" value="BASIGIN RELATED"/>
    <property type="match status" value="1"/>
</dbReference>
<keyword evidence="9" id="KW-1185">Reference proteome</keyword>
<keyword evidence="6" id="KW-0393">Immunoglobulin domain</keyword>
<proteinExistence type="predicted"/>
<keyword evidence="4" id="KW-0677">Repeat</keyword>
<keyword evidence="5" id="KW-1015">Disulfide bond</keyword>
<dbReference type="InterPro" id="IPR036179">
    <property type="entry name" value="Ig-like_dom_sf"/>
</dbReference>
<evidence type="ECO:0000256" key="3">
    <source>
        <dbReference type="ARBA" id="ARBA00022729"/>
    </source>
</evidence>
<feature type="domain" description="Ig-like" evidence="8">
    <location>
        <begin position="161"/>
        <end position="243"/>
    </location>
</feature>
<dbReference type="PANTHER" id="PTHR10075:SF101">
    <property type="entry name" value="ZWEI IG DOMAIN PROTEIN ZIG-3"/>
    <property type="match status" value="1"/>
</dbReference>
<dbReference type="SMART" id="SM00408">
    <property type="entry name" value="IGc2"/>
    <property type="match status" value="2"/>
</dbReference>
<dbReference type="PROSITE" id="PS50835">
    <property type="entry name" value="IG_LIKE"/>
    <property type="match status" value="2"/>
</dbReference>
<evidence type="ECO:0000259" key="8">
    <source>
        <dbReference type="PROSITE" id="PS50835"/>
    </source>
</evidence>
<dbReference type="Pfam" id="PF13927">
    <property type="entry name" value="Ig_3"/>
    <property type="match status" value="2"/>
</dbReference>